<dbReference type="GO" id="GO:0000160">
    <property type="term" value="P:phosphorelay signal transduction system"/>
    <property type="evidence" value="ECO:0007669"/>
    <property type="project" value="InterPro"/>
</dbReference>
<dbReference type="InterPro" id="IPR004358">
    <property type="entry name" value="Sig_transdc_His_kin-like_C"/>
</dbReference>
<keyword evidence="1 3" id="KW-0597">Phosphoprotein</keyword>
<gene>
    <name evidence="6" type="ORF">UREG_00307</name>
</gene>
<evidence type="ECO:0000259" key="4">
    <source>
        <dbReference type="PROSITE" id="PS50109"/>
    </source>
</evidence>
<dbReference type="SUPFAM" id="SSF52172">
    <property type="entry name" value="CheY-like"/>
    <property type="match status" value="1"/>
</dbReference>
<dbReference type="OrthoDB" id="60033at2759"/>
<dbReference type="Gene3D" id="3.30.565.10">
    <property type="entry name" value="Histidine kinase-like ATPase, C-terminal domain"/>
    <property type="match status" value="1"/>
</dbReference>
<dbReference type="eggNOG" id="KOG0519">
    <property type="taxonomic scope" value="Eukaryota"/>
</dbReference>
<accession>C4JDE1</accession>
<dbReference type="InterPro" id="IPR005467">
    <property type="entry name" value="His_kinase_dom"/>
</dbReference>
<dbReference type="SMART" id="SM00448">
    <property type="entry name" value="REC"/>
    <property type="match status" value="1"/>
</dbReference>
<dbReference type="GeneID" id="8439063"/>
<evidence type="ECO:0000256" key="3">
    <source>
        <dbReference type="PROSITE-ProRule" id="PRU00169"/>
    </source>
</evidence>
<evidence type="ECO:0000256" key="1">
    <source>
        <dbReference type="ARBA" id="ARBA00022553"/>
    </source>
</evidence>
<dbReference type="EMBL" id="CH476615">
    <property type="protein sequence ID" value="EEP75461.1"/>
    <property type="molecule type" value="Genomic_DNA"/>
</dbReference>
<evidence type="ECO:0000313" key="7">
    <source>
        <dbReference type="Proteomes" id="UP000002058"/>
    </source>
</evidence>
<keyword evidence="7" id="KW-1185">Reference proteome</keyword>
<dbReference type="KEGG" id="ure:UREG_00307"/>
<keyword evidence="2" id="KW-0902">Two-component regulatory system</keyword>
<organism evidence="6 7">
    <name type="scientific">Uncinocarpus reesii (strain UAMH 1704)</name>
    <dbReference type="NCBI Taxonomy" id="336963"/>
    <lineage>
        <taxon>Eukaryota</taxon>
        <taxon>Fungi</taxon>
        <taxon>Dikarya</taxon>
        <taxon>Ascomycota</taxon>
        <taxon>Pezizomycotina</taxon>
        <taxon>Eurotiomycetes</taxon>
        <taxon>Eurotiomycetidae</taxon>
        <taxon>Onygenales</taxon>
        <taxon>Onygenaceae</taxon>
        <taxon>Uncinocarpus</taxon>
    </lineage>
</organism>
<evidence type="ECO:0000256" key="2">
    <source>
        <dbReference type="ARBA" id="ARBA00023012"/>
    </source>
</evidence>
<dbReference type="PANTHER" id="PTHR45339:SF1">
    <property type="entry name" value="HYBRID SIGNAL TRANSDUCTION HISTIDINE KINASE J"/>
    <property type="match status" value="1"/>
</dbReference>
<dbReference type="InterPro" id="IPR036890">
    <property type="entry name" value="HATPase_C_sf"/>
</dbReference>
<dbReference type="PROSITE" id="PS50110">
    <property type="entry name" value="RESPONSE_REGULATORY"/>
    <property type="match status" value="1"/>
</dbReference>
<dbReference type="PRINTS" id="PR00344">
    <property type="entry name" value="BCTRLSENSOR"/>
</dbReference>
<feature type="domain" description="Histidine kinase" evidence="4">
    <location>
        <begin position="1"/>
        <end position="61"/>
    </location>
</feature>
<dbReference type="OMA" id="IREMRND"/>
<dbReference type="Pfam" id="PF02518">
    <property type="entry name" value="HATPase_c"/>
    <property type="match status" value="1"/>
</dbReference>
<protein>
    <submittedName>
        <fullName evidence="6">Two-component system protein A</fullName>
    </submittedName>
</protein>
<dbReference type="Pfam" id="PF00072">
    <property type="entry name" value="Response_reg"/>
    <property type="match status" value="1"/>
</dbReference>
<dbReference type="InterPro" id="IPR011006">
    <property type="entry name" value="CheY-like_superfamily"/>
</dbReference>
<sequence length="208" mass="22777">MSTLFSPFTRSADSTTKRYQGTGLGLSICKSLAELMGGAVGYRTNPDCQGSIFWLKIKLGRIDAPSPRLAVPSSSDPCQDVQKVAPRKQLLIVEDNTVNQVVLLKMLSSLGFERVDAAWDGAEAVRLIKQKPLAYHTVLMDVSMPIMDGLEATTAIREMRNDVPVIAVTGNALKGDFETYLAKGMNDFIAKPIHRKDLARVLLQWVGP</sequence>
<dbReference type="HOGENOM" id="CLU_1321763_0_0_1"/>
<evidence type="ECO:0000313" key="6">
    <source>
        <dbReference type="EMBL" id="EEP75461.1"/>
    </source>
</evidence>
<dbReference type="AlphaFoldDB" id="C4JDE1"/>
<dbReference type="InterPro" id="IPR001789">
    <property type="entry name" value="Sig_transdc_resp-reg_receiver"/>
</dbReference>
<dbReference type="Gene3D" id="3.40.50.2300">
    <property type="match status" value="1"/>
</dbReference>
<dbReference type="GO" id="GO:0016772">
    <property type="term" value="F:transferase activity, transferring phosphorus-containing groups"/>
    <property type="evidence" value="ECO:0007669"/>
    <property type="project" value="InterPro"/>
</dbReference>
<dbReference type="PANTHER" id="PTHR45339">
    <property type="entry name" value="HYBRID SIGNAL TRANSDUCTION HISTIDINE KINASE J"/>
    <property type="match status" value="1"/>
</dbReference>
<dbReference type="RefSeq" id="XP_002540794.1">
    <property type="nucleotide sequence ID" value="XM_002540748.1"/>
</dbReference>
<reference evidence="7" key="1">
    <citation type="journal article" date="2009" name="Genome Res.">
        <title>Comparative genomic analyses of the human fungal pathogens Coccidioides and their relatives.</title>
        <authorList>
            <person name="Sharpton T.J."/>
            <person name="Stajich J.E."/>
            <person name="Rounsley S.D."/>
            <person name="Gardner M.J."/>
            <person name="Wortman J.R."/>
            <person name="Jordar V.S."/>
            <person name="Maiti R."/>
            <person name="Kodira C.D."/>
            <person name="Neafsey D.E."/>
            <person name="Zeng Q."/>
            <person name="Hung C.-Y."/>
            <person name="McMahan C."/>
            <person name="Muszewska A."/>
            <person name="Grynberg M."/>
            <person name="Mandel M.A."/>
            <person name="Kellner E.M."/>
            <person name="Barker B.M."/>
            <person name="Galgiani J.N."/>
            <person name="Orbach M.J."/>
            <person name="Kirkland T.N."/>
            <person name="Cole G.T."/>
            <person name="Henn M.R."/>
            <person name="Birren B.W."/>
            <person name="Taylor J.W."/>
        </authorList>
    </citation>
    <scope>NUCLEOTIDE SEQUENCE [LARGE SCALE GENOMIC DNA]</scope>
    <source>
        <strain evidence="7">UAMH 1704</strain>
    </source>
</reference>
<dbReference type="STRING" id="336963.C4JDE1"/>
<feature type="domain" description="Response regulatory" evidence="5">
    <location>
        <begin position="89"/>
        <end position="206"/>
    </location>
</feature>
<feature type="modified residue" description="4-aspartylphosphate" evidence="3">
    <location>
        <position position="141"/>
    </location>
</feature>
<evidence type="ECO:0000259" key="5">
    <source>
        <dbReference type="PROSITE" id="PS50110"/>
    </source>
</evidence>
<dbReference type="VEuPathDB" id="FungiDB:UREG_00307"/>
<name>C4JDE1_UNCRE</name>
<proteinExistence type="predicted"/>
<dbReference type="CDD" id="cd17546">
    <property type="entry name" value="REC_hyHK_CKI1_RcsC-like"/>
    <property type="match status" value="1"/>
</dbReference>
<dbReference type="InParanoid" id="C4JDE1"/>
<dbReference type="SUPFAM" id="SSF55874">
    <property type="entry name" value="ATPase domain of HSP90 chaperone/DNA topoisomerase II/histidine kinase"/>
    <property type="match status" value="1"/>
</dbReference>
<dbReference type="Proteomes" id="UP000002058">
    <property type="component" value="Unassembled WGS sequence"/>
</dbReference>
<dbReference type="InterPro" id="IPR003594">
    <property type="entry name" value="HATPase_dom"/>
</dbReference>
<dbReference type="PROSITE" id="PS50109">
    <property type="entry name" value="HIS_KIN"/>
    <property type="match status" value="1"/>
</dbReference>